<comment type="caution">
    <text evidence="2">The sequence shown here is derived from an EMBL/GenBank/DDBJ whole genome shotgun (WGS) entry which is preliminary data.</text>
</comment>
<dbReference type="EMBL" id="WIGO01000257">
    <property type="protein sequence ID" value="KAF6821719.1"/>
    <property type="molecule type" value="Genomic_DNA"/>
</dbReference>
<keyword evidence="3" id="KW-1185">Reference proteome</keyword>
<evidence type="ECO:0000256" key="1">
    <source>
        <dbReference type="SAM" id="MobiDB-lite"/>
    </source>
</evidence>
<protein>
    <submittedName>
        <fullName evidence="2">Uncharacterized protein</fullName>
    </submittedName>
</protein>
<reference evidence="2" key="1">
    <citation type="journal article" date="2020" name="Phytopathology">
        <title>Genome Sequence Resources of Colletotrichum truncatum, C. plurivorum, C. musicola, and C. sojae: Four Species Pathogenic to Soybean (Glycine max).</title>
        <authorList>
            <person name="Rogerio F."/>
            <person name="Boufleur T.R."/>
            <person name="Ciampi-Guillardi M."/>
            <person name="Sukno S.A."/>
            <person name="Thon M.R."/>
            <person name="Massola Junior N.S."/>
            <person name="Baroncelli R."/>
        </authorList>
    </citation>
    <scope>NUCLEOTIDE SEQUENCE</scope>
    <source>
        <strain evidence="2">LFN00145</strain>
    </source>
</reference>
<dbReference type="Proteomes" id="UP000654918">
    <property type="component" value="Unassembled WGS sequence"/>
</dbReference>
<evidence type="ECO:0000313" key="2">
    <source>
        <dbReference type="EMBL" id="KAF6821719.1"/>
    </source>
</evidence>
<sequence length="85" mass="9089">MDWQQQEPAQVLPLYVRIQAMDLREGKEVPGGGQCLAETKPKPATQRTQQNTPLDPGAGALEDTAEPAAPAPACRPGAKRGRDGR</sequence>
<name>A0A8H6N689_9PEZI</name>
<accession>A0A8H6N689</accession>
<feature type="compositionally biased region" description="Low complexity" evidence="1">
    <location>
        <begin position="66"/>
        <end position="76"/>
    </location>
</feature>
<proteinExistence type="predicted"/>
<organism evidence="2 3">
    <name type="scientific">Colletotrichum plurivorum</name>
    <dbReference type="NCBI Taxonomy" id="2175906"/>
    <lineage>
        <taxon>Eukaryota</taxon>
        <taxon>Fungi</taxon>
        <taxon>Dikarya</taxon>
        <taxon>Ascomycota</taxon>
        <taxon>Pezizomycotina</taxon>
        <taxon>Sordariomycetes</taxon>
        <taxon>Hypocreomycetidae</taxon>
        <taxon>Glomerellales</taxon>
        <taxon>Glomerellaceae</taxon>
        <taxon>Colletotrichum</taxon>
        <taxon>Colletotrichum orchidearum species complex</taxon>
    </lineage>
</organism>
<gene>
    <name evidence="2" type="ORF">CPLU01_12431</name>
</gene>
<feature type="region of interest" description="Disordered" evidence="1">
    <location>
        <begin position="27"/>
        <end position="85"/>
    </location>
</feature>
<dbReference type="AlphaFoldDB" id="A0A8H6N689"/>
<evidence type="ECO:0000313" key="3">
    <source>
        <dbReference type="Proteomes" id="UP000654918"/>
    </source>
</evidence>